<name>A0A165LI63_EXIGL</name>
<evidence type="ECO:0000256" key="3">
    <source>
        <dbReference type="ARBA" id="ARBA00022801"/>
    </source>
</evidence>
<dbReference type="EMBL" id="KV425925">
    <property type="protein sequence ID" value="KZV97876.1"/>
    <property type="molecule type" value="Genomic_DNA"/>
</dbReference>
<evidence type="ECO:0000256" key="6">
    <source>
        <dbReference type="SAM" id="SignalP"/>
    </source>
</evidence>
<sequence length="386" mass="38962">MRFILSAAVAVALAVASLGTPVKMLTVESFAGQTKPNSFIVTLKPGVSKDLHLQQNSLISSAITHPEWETDFLHGFAGTFNQTQLDALRASGDVLRIEENGIMTTAPWGLARLSSRTPLTGSATALNFTFRFDSTAGRGVDIFIVDTGINTAHQDFGGRATFATSFGGLPRTDDNGHGSHVAGTAVGTRFGVAKAANVHAVKVLNSAGSGSVADIVSGLNFVLTQARSSGRPTIASMSLGGGASTALDNAVASLTAGGVHVTVAAGNDNANAANSSPARAPSAITVVSCIADARASFSNFGASVDVFAPGSTVTSAWIGSTTATNTISGYVFSATPHIAGLVAYLIGLNGNVSPATMAANIRAMGLSGVLSGIPSGTTNTLAHNGQ</sequence>
<evidence type="ECO:0000256" key="5">
    <source>
        <dbReference type="PROSITE-ProRule" id="PRU01240"/>
    </source>
</evidence>
<dbReference type="InParanoid" id="A0A165LI63"/>
<keyword evidence="2 8" id="KW-0645">Protease</keyword>
<dbReference type="Gene3D" id="3.40.50.200">
    <property type="entry name" value="Peptidase S8/S53 domain"/>
    <property type="match status" value="1"/>
</dbReference>
<organism evidence="8 9">
    <name type="scientific">Exidia glandulosa HHB12029</name>
    <dbReference type="NCBI Taxonomy" id="1314781"/>
    <lineage>
        <taxon>Eukaryota</taxon>
        <taxon>Fungi</taxon>
        <taxon>Dikarya</taxon>
        <taxon>Basidiomycota</taxon>
        <taxon>Agaricomycotina</taxon>
        <taxon>Agaricomycetes</taxon>
        <taxon>Auriculariales</taxon>
        <taxon>Exidiaceae</taxon>
        <taxon>Exidia</taxon>
    </lineage>
</organism>
<evidence type="ECO:0000259" key="7">
    <source>
        <dbReference type="Pfam" id="PF00082"/>
    </source>
</evidence>
<dbReference type="PANTHER" id="PTHR43806">
    <property type="entry name" value="PEPTIDASE S8"/>
    <property type="match status" value="1"/>
</dbReference>
<evidence type="ECO:0000313" key="9">
    <source>
        <dbReference type="Proteomes" id="UP000077266"/>
    </source>
</evidence>
<dbReference type="InterPro" id="IPR036852">
    <property type="entry name" value="Peptidase_S8/S53_dom_sf"/>
</dbReference>
<evidence type="ECO:0000313" key="8">
    <source>
        <dbReference type="EMBL" id="KZV97876.1"/>
    </source>
</evidence>
<dbReference type="CDD" id="cd04077">
    <property type="entry name" value="Peptidases_S8_PCSK9_ProteinaseK_like"/>
    <property type="match status" value="1"/>
</dbReference>
<dbReference type="InterPro" id="IPR015500">
    <property type="entry name" value="Peptidase_S8_subtilisin-rel"/>
</dbReference>
<dbReference type="InterPro" id="IPR034193">
    <property type="entry name" value="PCSK9_ProteinaseK-like"/>
</dbReference>
<dbReference type="Pfam" id="PF00082">
    <property type="entry name" value="Peptidase_S8"/>
    <property type="match status" value="1"/>
</dbReference>
<dbReference type="InterPro" id="IPR023827">
    <property type="entry name" value="Peptidase_S8_Asp-AS"/>
</dbReference>
<dbReference type="Gene3D" id="3.30.70.80">
    <property type="entry name" value="Peptidase S8 propeptide/proteinase inhibitor I9"/>
    <property type="match status" value="1"/>
</dbReference>
<dbReference type="FunFam" id="3.40.50.200:FF:000014">
    <property type="entry name" value="Proteinase K"/>
    <property type="match status" value="1"/>
</dbReference>
<feature type="domain" description="Peptidase S8/S53" evidence="7">
    <location>
        <begin position="137"/>
        <end position="360"/>
    </location>
</feature>
<dbReference type="GO" id="GO:0005615">
    <property type="term" value="C:extracellular space"/>
    <property type="evidence" value="ECO:0007669"/>
    <property type="project" value="TreeGrafter"/>
</dbReference>
<keyword evidence="6" id="KW-0732">Signal</keyword>
<dbReference type="InterPro" id="IPR022398">
    <property type="entry name" value="Peptidase_S8_His-AS"/>
</dbReference>
<proteinExistence type="inferred from homology"/>
<comment type="caution">
    <text evidence="5">Lacks conserved residue(s) required for the propagation of feature annotation.</text>
</comment>
<protein>
    <submittedName>
        <fullName evidence="8">Serine protease</fullName>
    </submittedName>
</protein>
<evidence type="ECO:0000256" key="1">
    <source>
        <dbReference type="ARBA" id="ARBA00011073"/>
    </source>
</evidence>
<feature type="signal peptide" evidence="6">
    <location>
        <begin position="1"/>
        <end position="19"/>
    </location>
</feature>
<reference evidence="8 9" key="1">
    <citation type="journal article" date="2016" name="Mol. Biol. Evol.">
        <title>Comparative Genomics of Early-Diverging Mushroom-Forming Fungi Provides Insights into the Origins of Lignocellulose Decay Capabilities.</title>
        <authorList>
            <person name="Nagy L.G."/>
            <person name="Riley R."/>
            <person name="Tritt A."/>
            <person name="Adam C."/>
            <person name="Daum C."/>
            <person name="Floudas D."/>
            <person name="Sun H."/>
            <person name="Yadav J.S."/>
            <person name="Pangilinan J."/>
            <person name="Larsson K.H."/>
            <person name="Matsuura K."/>
            <person name="Barry K."/>
            <person name="Labutti K."/>
            <person name="Kuo R."/>
            <person name="Ohm R.A."/>
            <person name="Bhattacharya S.S."/>
            <person name="Shirouzu T."/>
            <person name="Yoshinaga Y."/>
            <person name="Martin F.M."/>
            <person name="Grigoriev I.V."/>
            <person name="Hibbett D.S."/>
        </authorList>
    </citation>
    <scope>NUCLEOTIDE SEQUENCE [LARGE SCALE GENOMIC DNA]</scope>
    <source>
        <strain evidence="8 9">HHB12029</strain>
    </source>
</reference>
<keyword evidence="9" id="KW-1185">Reference proteome</keyword>
<dbReference type="STRING" id="1314781.A0A165LI63"/>
<accession>A0A165LI63</accession>
<dbReference type="SUPFAM" id="SSF54897">
    <property type="entry name" value="Protease propeptides/inhibitors"/>
    <property type="match status" value="1"/>
</dbReference>
<evidence type="ECO:0000256" key="4">
    <source>
        <dbReference type="ARBA" id="ARBA00022825"/>
    </source>
</evidence>
<dbReference type="PROSITE" id="PS00137">
    <property type="entry name" value="SUBTILASE_HIS"/>
    <property type="match status" value="1"/>
</dbReference>
<dbReference type="GO" id="GO:0004252">
    <property type="term" value="F:serine-type endopeptidase activity"/>
    <property type="evidence" value="ECO:0007669"/>
    <property type="project" value="InterPro"/>
</dbReference>
<dbReference type="PROSITE" id="PS00136">
    <property type="entry name" value="SUBTILASE_ASP"/>
    <property type="match status" value="1"/>
</dbReference>
<keyword evidence="3" id="KW-0378">Hydrolase</keyword>
<dbReference type="PANTHER" id="PTHR43806:SF58">
    <property type="entry name" value="ALKALINE PROTEASE 1-RELATED"/>
    <property type="match status" value="1"/>
</dbReference>
<dbReference type="InterPro" id="IPR037045">
    <property type="entry name" value="S8pro/Inhibitor_I9_sf"/>
</dbReference>
<dbReference type="PRINTS" id="PR00723">
    <property type="entry name" value="SUBTILISIN"/>
</dbReference>
<dbReference type="PROSITE" id="PS51892">
    <property type="entry name" value="SUBTILASE"/>
    <property type="match status" value="1"/>
</dbReference>
<dbReference type="OrthoDB" id="19448at2759"/>
<feature type="chain" id="PRO_5007861675" evidence="6">
    <location>
        <begin position="20"/>
        <end position="386"/>
    </location>
</feature>
<dbReference type="SUPFAM" id="SSF52743">
    <property type="entry name" value="Subtilisin-like"/>
    <property type="match status" value="1"/>
</dbReference>
<dbReference type="InterPro" id="IPR000209">
    <property type="entry name" value="Peptidase_S8/S53_dom"/>
</dbReference>
<dbReference type="GO" id="GO:0006508">
    <property type="term" value="P:proteolysis"/>
    <property type="evidence" value="ECO:0007669"/>
    <property type="project" value="UniProtKB-KW"/>
</dbReference>
<gene>
    <name evidence="8" type="ORF">EXIGLDRAFT_669877</name>
</gene>
<comment type="similarity">
    <text evidence="1 5">Belongs to the peptidase S8 family.</text>
</comment>
<evidence type="ECO:0000256" key="2">
    <source>
        <dbReference type="ARBA" id="ARBA00022670"/>
    </source>
</evidence>
<dbReference type="Proteomes" id="UP000077266">
    <property type="component" value="Unassembled WGS sequence"/>
</dbReference>
<dbReference type="InterPro" id="IPR050131">
    <property type="entry name" value="Peptidase_S8_subtilisin-like"/>
</dbReference>
<keyword evidence="4" id="KW-0720">Serine protease</keyword>
<dbReference type="AlphaFoldDB" id="A0A165LI63"/>